<reference evidence="1 2" key="1">
    <citation type="submission" date="2019-04" db="EMBL/GenBank/DDBJ databases">
        <authorList>
            <person name="Van Vliet M D."/>
        </authorList>
    </citation>
    <scope>NUCLEOTIDE SEQUENCE [LARGE SCALE GENOMIC DNA]</scope>
    <source>
        <strain evidence="1 2">F1</strain>
    </source>
</reference>
<evidence type="ECO:0000313" key="1">
    <source>
        <dbReference type="EMBL" id="VGO13684.1"/>
    </source>
</evidence>
<proteinExistence type="predicted"/>
<sequence>MNLKDIKPEEFASAFAMMNNEPERFLYLQTEAVAEVPLIEYFMKVYMHDVESKAPKLSVETDKLTLSILTALYLLEKNAENPEIQD</sequence>
<dbReference type="Proteomes" id="UP000366872">
    <property type="component" value="Unassembled WGS sequence"/>
</dbReference>
<gene>
    <name evidence="1" type="ORF">PDESU_02241</name>
</gene>
<evidence type="ECO:0000313" key="2">
    <source>
        <dbReference type="Proteomes" id="UP000366872"/>
    </source>
</evidence>
<dbReference type="AlphaFoldDB" id="A0A6C2U207"/>
<dbReference type="EMBL" id="CAAHFG010000001">
    <property type="protein sequence ID" value="VGO13684.1"/>
    <property type="molecule type" value="Genomic_DNA"/>
</dbReference>
<organism evidence="1 2">
    <name type="scientific">Pontiella desulfatans</name>
    <dbReference type="NCBI Taxonomy" id="2750659"/>
    <lineage>
        <taxon>Bacteria</taxon>
        <taxon>Pseudomonadati</taxon>
        <taxon>Kiritimatiellota</taxon>
        <taxon>Kiritimatiellia</taxon>
        <taxon>Kiritimatiellales</taxon>
        <taxon>Pontiellaceae</taxon>
        <taxon>Pontiella</taxon>
    </lineage>
</organism>
<accession>A0A6C2U207</accession>
<name>A0A6C2U207_PONDE</name>
<protein>
    <submittedName>
        <fullName evidence="1">Uncharacterized protein</fullName>
    </submittedName>
</protein>
<dbReference type="RefSeq" id="WP_136079233.1">
    <property type="nucleotide sequence ID" value="NZ_CAAHFG010000001.1"/>
</dbReference>
<keyword evidence="2" id="KW-1185">Reference proteome</keyword>